<gene>
    <name evidence="1" type="ORF">AF72_06855</name>
</gene>
<comment type="caution">
    <text evidence="1">The sequence shown here is derived from an EMBL/GenBank/DDBJ whole genome shotgun (WGS) entry which is preliminary data.</text>
</comment>
<name>Z9JKD7_9GAMM</name>
<dbReference type="EMBL" id="JDSQ01000009">
    <property type="protein sequence ID" value="EWS78217.1"/>
    <property type="molecule type" value="Genomic_DNA"/>
</dbReference>
<organism evidence="1 2">
    <name type="scientific">Xylella taiwanensis</name>
    <dbReference type="NCBI Taxonomy" id="1444770"/>
    <lineage>
        <taxon>Bacteria</taxon>
        <taxon>Pseudomonadati</taxon>
        <taxon>Pseudomonadota</taxon>
        <taxon>Gammaproteobacteria</taxon>
        <taxon>Lysobacterales</taxon>
        <taxon>Lysobacteraceae</taxon>
        <taxon>Xylella</taxon>
    </lineage>
</organism>
<dbReference type="PATRIC" id="fig|1444770.3.peg.1632"/>
<accession>Z9JKD7</accession>
<dbReference type="AlphaFoldDB" id="Z9JKD7"/>
<dbReference type="Proteomes" id="UP000020406">
    <property type="component" value="Unassembled WGS sequence"/>
</dbReference>
<dbReference type="KEGG" id="xtw:AB672_07330"/>
<evidence type="ECO:0000313" key="1">
    <source>
        <dbReference type="EMBL" id="EWS78217.1"/>
    </source>
</evidence>
<sequence>MCSDGRAMILAPRNGLSHVDHVAIAAKPATIVTATAWLQEQWNRMRRRWMIRYDGGIIF</sequence>
<dbReference type="STRING" id="1444770.AF72_06855"/>
<protein>
    <submittedName>
        <fullName evidence="1">Uncharacterized protein</fullName>
    </submittedName>
</protein>
<reference evidence="1 2" key="1">
    <citation type="journal article" date="2014" name="Genome Announc.">
        <title>Draft Genome Sequence of Xylella fastidiosa Pear Leaf Scorch Strain in Taiwan.</title>
        <authorList>
            <person name="Su C.C."/>
            <person name="Deng W.L."/>
            <person name="Jan F.J."/>
            <person name="Chang C.J."/>
            <person name="Huang H."/>
            <person name="Chen J."/>
        </authorList>
    </citation>
    <scope>NUCLEOTIDE SEQUENCE [LARGE SCALE GENOMIC DNA]</scope>
    <source>
        <strain evidence="1 2">PLS229</strain>
    </source>
</reference>
<evidence type="ECO:0000313" key="2">
    <source>
        <dbReference type="Proteomes" id="UP000020406"/>
    </source>
</evidence>
<proteinExistence type="predicted"/>